<reference evidence="3 4" key="1">
    <citation type="submission" date="2016-07" db="EMBL/GenBank/DDBJ databases">
        <title>Genome sequencing of Vibrio scophthalmi strain VS-05, an isolated from Paralichthys olivaceus.</title>
        <authorList>
            <person name="Han H.-J."/>
        </authorList>
    </citation>
    <scope>NUCLEOTIDE SEQUENCE [LARGE SCALE GENOMIC DNA]</scope>
    <source>
        <strain evidence="3 4">VS-05</strain>
    </source>
</reference>
<comment type="similarity">
    <text evidence="1">Belongs to the peptidase C59 family.</text>
</comment>
<sequence>MNKKVLSSAIIATFSIGMVTAAEACTRLLWDTESNGTFVSRTIDWSEQTDPHLVNLPKSNSYLTHFAHNNQLTAKFDVTGTTTYGVITDGINSAGLSGNVLYDRGMATEESTQSDDFGSLNYLTHLLAQFATVDQAVAFIEENPAKTDFIEGVPIRIALHISLQDTSGDSAIIEFREEGPRIWHGKQYTVMTNQPDYDQHLANVERSKRGWGEQENQYSQTNLGTGGNANPEDRFIHSSYYMGHLTEPSSIINGMLKLDSVTYKIPHDAPNVPIDGVMAGYATEYAVNYHLQSGETLMRYQWGDDYTQLQYNMKEIQASGKQIEFKLVQPGLIGEVTQQIIESGR</sequence>
<dbReference type="GO" id="GO:0045302">
    <property type="term" value="F:choloylglycine hydrolase activity"/>
    <property type="evidence" value="ECO:0007669"/>
    <property type="project" value="UniProtKB-EC"/>
</dbReference>
<evidence type="ECO:0000313" key="3">
    <source>
        <dbReference type="EMBL" id="ANU36123.1"/>
    </source>
</evidence>
<dbReference type="Gene3D" id="3.60.60.10">
    <property type="entry name" value="Penicillin V Acylase, Chain A"/>
    <property type="match status" value="1"/>
</dbReference>
<dbReference type="EMBL" id="CP016414">
    <property type="protein sequence ID" value="ANU36123.1"/>
    <property type="molecule type" value="Genomic_DNA"/>
</dbReference>
<dbReference type="InterPro" id="IPR052193">
    <property type="entry name" value="Peptidase_C59"/>
</dbReference>
<dbReference type="STRING" id="45658.VSVS12_01971"/>
<dbReference type="PANTHER" id="PTHR35527:SF2">
    <property type="entry name" value="HYDROLASE"/>
    <property type="match status" value="1"/>
</dbReference>
<dbReference type="InterPro" id="IPR029132">
    <property type="entry name" value="CBAH/NAAA_C"/>
</dbReference>
<dbReference type="SUPFAM" id="SSF56235">
    <property type="entry name" value="N-terminal nucleophile aminohydrolases (Ntn hydrolases)"/>
    <property type="match status" value="1"/>
</dbReference>
<evidence type="ECO:0000256" key="1">
    <source>
        <dbReference type="ARBA" id="ARBA00006625"/>
    </source>
</evidence>
<name>A0A1B1NPR0_9VIBR</name>
<keyword evidence="2 3" id="KW-0378">Hydrolase</keyword>
<dbReference type="Pfam" id="PF02275">
    <property type="entry name" value="CBAH"/>
    <property type="match status" value="1"/>
</dbReference>
<proteinExistence type="inferred from homology"/>
<protein>
    <submittedName>
        <fullName evidence="3">Choloylglycine hydrolase</fullName>
        <ecNumber evidence="3">3.5.1.24</ecNumber>
    </submittedName>
</protein>
<dbReference type="AlphaFoldDB" id="A0A1B1NPR0"/>
<organism evidence="3 4">
    <name type="scientific">Vibrio scophthalmi</name>
    <dbReference type="NCBI Taxonomy" id="45658"/>
    <lineage>
        <taxon>Bacteria</taxon>
        <taxon>Pseudomonadati</taxon>
        <taxon>Pseudomonadota</taxon>
        <taxon>Gammaproteobacteria</taxon>
        <taxon>Vibrionales</taxon>
        <taxon>Vibrionaceae</taxon>
        <taxon>Vibrio</taxon>
    </lineage>
</organism>
<keyword evidence="4" id="KW-1185">Reference proteome</keyword>
<dbReference type="PATRIC" id="fig|45658.6.peg.1936"/>
<gene>
    <name evidence="3" type="ORF">VSVS05_00996</name>
</gene>
<evidence type="ECO:0000256" key="2">
    <source>
        <dbReference type="ARBA" id="ARBA00022801"/>
    </source>
</evidence>
<dbReference type="Proteomes" id="UP000092528">
    <property type="component" value="Chromosome 1"/>
</dbReference>
<accession>A0A1B1NPR0</accession>
<dbReference type="RefSeq" id="WP_065430540.1">
    <property type="nucleotide sequence ID" value="NZ_CP016307.1"/>
</dbReference>
<dbReference type="KEGG" id="vsc:VSVS12_01971"/>
<dbReference type="InterPro" id="IPR029055">
    <property type="entry name" value="Ntn_hydrolases_N"/>
</dbReference>
<evidence type="ECO:0000313" key="4">
    <source>
        <dbReference type="Proteomes" id="UP000092528"/>
    </source>
</evidence>
<dbReference type="PANTHER" id="PTHR35527">
    <property type="entry name" value="CHOLOYLGLYCINE HYDROLASE"/>
    <property type="match status" value="1"/>
</dbReference>
<dbReference type="GeneID" id="96871015"/>
<dbReference type="EC" id="3.5.1.24" evidence="3"/>